<name>A0A1M5NWM6_9FIRM</name>
<dbReference type="OrthoDB" id="6024937at2"/>
<evidence type="ECO:0000259" key="1">
    <source>
        <dbReference type="Pfam" id="PF05239"/>
    </source>
</evidence>
<dbReference type="RefSeq" id="WP_072723057.1">
    <property type="nucleotide sequence ID" value="NZ_FQXH01000005.1"/>
</dbReference>
<dbReference type="PANTHER" id="PTHR40061:SF1">
    <property type="entry name" value="SPORULATION PROTEIN YLMC-RELATED"/>
    <property type="match status" value="1"/>
</dbReference>
<dbReference type="Gene3D" id="2.30.30.240">
    <property type="entry name" value="PRC-barrel domain"/>
    <property type="match status" value="1"/>
</dbReference>
<dbReference type="InterPro" id="IPR027275">
    <property type="entry name" value="PRC-brl_dom"/>
</dbReference>
<dbReference type="STRING" id="1123350.SAMN02744040_00257"/>
<dbReference type="EMBL" id="FQXH01000005">
    <property type="protein sequence ID" value="SHG93865.1"/>
    <property type="molecule type" value="Genomic_DNA"/>
</dbReference>
<proteinExistence type="predicted"/>
<evidence type="ECO:0000313" key="2">
    <source>
        <dbReference type="EMBL" id="SHG93865.1"/>
    </source>
</evidence>
<keyword evidence="3" id="KW-1185">Reference proteome</keyword>
<protein>
    <submittedName>
        <fullName evidence="2">Sporulation protein, YlmC/YmxH family</fullName>
    </submittedName>
</protein>
<sequence length="81" mass="9109">MKLSSIAGKEIVNLTTGERLGIIAESDLVVDETTGKIISLVIPRDRSFFSFRRDKSVLEVPWKNVKKIGNDMIIIEYEGNI</sequence>
<dbReference type="PANTHER" id="PTHR40061">
    <property type="entry name" value="SPORULATION PROTEIN YLMC-RELATED"/>
    <property type="match status" value="1"/>
</dbReference>
<dbReference type="SUPFAM" id="SSF50346">
    <property type="entry name" value="PRC-barrel domain"/>
    <property type="match status" value="1"/>
</dbReference>
<reference evidence="3" key="1">
    <citation type="submission" date="2016-11" db="EMBL/GenBank/DDBJ databases">
        <authorList>
            <person name="Varghese N."/>
            <person name="Submissions S."/>
        </authorList>
    </citation>
    <scope>NUCLEOTIDE SEQUENCE [LARGE SCALE GENOMIC DNA]</scope>
    <source>
        <strain evidence="3">DSM 15285</strain>
    </source>
</reference>
<gene>
    <name evidence="2" type="ORF">SAMN02744040_00257</name>
</gene>
<dbReference type="AlphaFoldDB" id="A0A1M5NWM6"/>
<dbReference type="InterPro" id="IPR011033">
    <property type="entry name" value="PRC_barrel-like_sf"/>
</dbReference>
<dbReference type="InterPro" id="IPR014238">
    <property type="entry name" value="Spore_YlmC/YmxH"/>
</dbReference>
<dbReference type="Proteomes" id="UP000242520">
    <property type="component" value="Unassembled WGS sequence"/>
</dbReference>
<organism evidence="2 3">
    <name type="scientific">Tepidibacter thalassicus DSM 15285</name>
    <dbReference type="NCBI Taxonomy" id="1123350"/>
    <lineage>
        <taxon>Bacteria</taxon>
        <taxon>Bacillati</taxon>
        <taxon>Bacillota</taxon>
        <taxon>Clostridia</taxon>
        <taxon>Peptostreptococcales</taxon>
        <taxon>Peptostreptococcaceae</taxon>
        <taxon>Tepidibacter</taxon>
    </lineage>
</organism>
<feature type="domain" description="PRC-barrel" evidence="1">
    <location>
        <begin position="2"/>
        <end position="76"/>
    </location>
</feature>
<dbReference type="NCBIfam" id="TIGR02888">
    <property type="entry name" value="spore_YlmC_YmxH"/>
    <property type="match status" value="1"/>
</dbReference>
<dbReference type="Pfam" id="PF05239">
    <property type="entry name" value="PRC"/>
    <property type="match status" value="1"/>
</dbReference>
<accession>A0A1M5NWM6</accession>
<evidence type="ECO:0000313" key="3">
    <source>
        <dbReference type="Proteomes" id="UP000242520"/>
    </source>
</evidence>